<accession>A0ABX1NJQ8</accession>
<keyword evidence="2" id="KW-1185">Reference proteome</keyword>
<dbReference type="RefSeq" id="WP_169142146.1">
    <property type="nucleotide sequence ID" value="NZ_WTVS01000047.1"/>
</dbReference>
<evidence type="ECO:0000313" key="2">
    <source>
        <dbReference type="Proteomes" id="UP000634522"/>
    </source>
</evidence>
<evidence type="ECO:0000313" key="1">
    <source>
        <dbReference type="EMBL" id="NMF99553.1"/>
    </source>
</evidence>
<name>A0ABX1NJQ8_9RHOO</name>
<evidence type="ECO:0008006" key="3">
    <source>
        <dbReference type="Google" id="ProtNLM"/>
    </source>
</evidence>
<proteinExistence type="predicted"/>
<dbReference type="EMBL" id="WTVS01000047">
    <property type="protein sequence ID" value="NMF99553.1"/>
    <property type="molecule type" value="Genomic_DNA"/>
</dbReference>
<comment type="caution">
    <text evidence="1">The sequence shown here is derived from an EMBL/GenBank/DDBJ whole genome shotgun (WGS) entry which is preliminary data.</text>
</comment>
<reference evidence="1 2" key="1">
    <citation type="submission" date="2019-12" db="EMBL/GenBank/DDBJ databases">
        <title>Comparative genomics gives insights into the taxonomy of the Azoarcus-Aromatoleum group and reveals separate origins of nif in the plant-associated Azoarcus and non-plant-associated Aromatoleum sub-groups.</title>
        <authorList>
            <person name="Lafos M."/>
            <person name="Maluk M."/>
            <person name="Batista M."/>
            <person name="Junghare M."/>
            <person name="Carmona M."/>
            <person name="Faoro H."/>
            <person name="Cruz L.M."/>
            <person name="Battistoni F."/>
            <person name="De Souza E."/>
            <person name="Pedrosa F."/>
            <person name="Chen W.-M."/>
            <person name="Poole P.S."/>
            <person name="Dixon R.A."/>
            <person name="James E.K."/>
        </authorList>
    </citation>
    <scope>NUCLEOTIDE SEQUENCE [LARGE SCALE GENOMIC DNA]</scope>
    <source>
        <strain evidence="1 2">T</strain>
    </source>
</reference>
<dbReference type="InterPro" id="IPR037219">
    <property type="entry name" value="Peptidase_M41-like"/>
</dbReference>
<sequence length="198" mass="21561">MKPKASRVVAIHEAGHCLAHWWNGQSIHRVIVRPSSVREPVIDRRGREVRCQGLTEASSFISSPAFIPLLPPRPDLLEDVERDLLHAYAGPVAESRQNHGSLVVVLLTSAGAGDSQHADELLALLPEDQRRGASARALARSRSLVGRYWRALSAVADLLQEKGDVEGDEIMSLFAAVTGETQRWKGNPLASIPMRAAA</sequence>
<gene>
    <name evidence="1" type="ORF">GPA27_19430</name>
</gene>
<protein>
    <recommendedName>
        <fullName evidence="3">Peptidase M41 domain-containing protein</fullName>
    </recommendedName>
</protein>
<dbReference type="Gene3D" id="1.20.58.760">
    <property type="entry name" value="Peptidase M41"/>
    <property type="match status" value="1"/>
</dbReference>
<dbReference type="Proteomes" id="UP000634522">
    <property type="component" value="Unassembled WGS sequence"/>
</dbReference>
<dbReference type="SUPFAM" id="SSF140990">
    <property type="entry name" value="FtsH protease domain-like"/>
    <property type="match status" value="1"/>
</dbReference>
<organism evidence="1 2">
    <name type="scientific">Aromatoleum toluolicum</name>
    <dbReference type="NCBI Taxonomy" id="90060"/>
    <lineage>
        <taxon>Bacteria</taxon>
        <taxon>Pseudomonadati</taxon>
        <taxon>Pseudomonadota</taxon>
        <taxon>Betaproteobacteria</taxon>
        <taxon>Rhodocyclales</taxon>
        <taxon>Rhodocyclaceae</taxon>
        <taxon>Aromatoleum</taxon>
    </lineage>
</organism>